<dbReference type="Proteomes" id="UP000078486">
    <property type="component" value="Unassembled WGS sequence"/>
</dbReference>
<dbReference type="PANTHER" id="PTHR33877">
    <property type="entry name" value="SLL1193 PROTEIN"/>
    <property type="match status" value="1"/>
</dbReference>
<evidence type="ECO:0000313" key="3">
    <source>
        <dbReference type="Proteomes" id="UP000078486"/>
    </source>
</evidence>
<dbReference type="InterPro" id="IPR029471">
    <property type="entry name" value="HNH_5"/>
</dbReference>
<dbReference type="AlphaFoldDB" id="A0A178II62"/>
<proteinExistence type="predicted"/>
<dbReference type="InterPro" id="IPR013087">
    <property type="entry name" value="Znf_C2H2_type"/>
</dbReference>
<organism evidence="2 3">
    <name type="scientific">Termitidicoccus mucosus</name>
    <dbReference type="NCBI Taxonomy" id="1184151"/>
    <lineage>
        <taxon>Bacteria</taxon>
        <taxon>Pseudomonadati</taxon>
        <taxon>Verrucomicrobiota</taxon>
        <taxon>Opitutia</taxon>
        <taxon>Opitutales</taxon>
        <taxon>Opitutaceae</taxon>
        <taxon>Termitidicoccus</taxon>
    </lineage>
</organism>
<gene>
    <name evidence="2" type="ORF">AW736_17530</name>
</gene>
<dbReference type="CDD" id="cd00085">
    <property type="entry name" value="HNHc"/>
    <property type="match status" value="1"/>
</dbReference>
<dbReference type="PROSITE" id="PS00028">
    <property type="entry name" value="ZINC_FINGER_C2H2_1"/>
    <property type="match status" value="1"/>
</dbReference>
<dbReference type="OrthoDB" id="9802901at2"/>
<keyword evidence="2" id="KW-0378">Hydrolase</keyword>
<dbReference type="GO" id="GO:0004519">
    <property type="term" value="F:endonuclease activity"/>
    <property type="evidence" value="ECO:0007669"/>
    <property type="project" value="UniProtKB-KW"/>
</dbReference>
<feature type="domain" description="C2H2-type" evidence="1">
    <location>
        <begin position="111"/>
        <end position="133"/>
    </location>
</feature>
<dbReference type="Pfam" id="PF14279">
    <property type="entry name" value="HNH_5"/>
    <property type="match status" value="1"/>
</dbReference>
<dbReference type="RefSeq" id="WP_068771570.1">
    <property type="nucleotide sequence ID" value="NZ_CP109796.1"/>
</dbReference>
<comment type="caution">
    <text evidence="2">The sequence shown here is derived from an EMBL/GenBank/DDBJ whole genome shotgun (WGS) entry which is preliminary data.</text>
</comment>
<dbReference type="InterPro" id="IPR052892">
    <property type="entry name" value="NA-targeting_endonuclease"/>
</dbReference>
<keyword evidence="3" id="KW-1185">Reference proteome</keyword>
<protein>
    <submittedName>
        <fullName evidence="2">HNH endonuclease</fullName>
    </submittedName>
</protein>
<dbReference type="STRING" id="1184151.AW736_17530"/>
<reference evidence="2 3" key="1">
    <citation type="submission" date="2016-01" db="EMBL/GenBank/DDBJ databases">
        <title>High potential of lignocellulose degradation of a new Verrucomicrobia species.</title>
        <authorList>
            <person name="Wang Y."/>
            <person name="Shi Y."/>
            <person name="Qiu Z."/>
            <person name="Liu S."/>
            <person name="Yang H."/>
        </authorList>
    </citation>
    <scope>NUCLEOTIDE SEQUENCE [LARGE SCALE GENOMIC DNA]</scope>
    <source>
        <strain evidence="2 3">TSB47</strain>
    </source>
</reference>
<evidence type="ECO:0000259" key="1">
    <source>
        <dbReference type="PROSITE" id="PS00028"/>
    </source>
</evidence>
<dbReference type="EMBL" id="LRRQ01000119">
    <property type="protein sequence ID" value="OAM88819.1"/>
    <property type="molecule type" value="Genomic_DNA"/>
</dbReference>
<dbReference type="SMART" id="SM00507">
    <property type="entry name" value="HNHc"/>
    <property type="match status" value="1"/>
</dbReference>
<dbReference type="PANTHER" id="PTHR33877:SF2">
    <property type="entry name" value="OS07G0170200 PROTEIN"/>
    <property type="match status" value="1"/>
</dbReference>
<dbReference type="Gene3D" id="1.10.30.50">
    <property type="match status" value="1"/>
</dbReference>
<keyword evidence="2" id="KW-0540">Nuclease</keyword>
<name>A0A178II62_9BACT</name>
<sequence length="205" mass="24143">MEAVLEQPVLVLNRLWQAVNVIGAKRAFALLARGHASVVHHQDDDFHVFSMLDWLDFSHNNPPVETMEMVRTPSRLIRLPRVILLTFFDKLPCKELKLTRNNVFERDKNQCQYCARVFPREELNLDHVIPRHHGGRTTWENIVCSCIRCNTRKANRLPHDAGMRLIRKPAKPKWRPVISLVLNTHHRAMWKDFLDVAYWNVELEE</sequence>
<accession>A0A178II62</accession>
<keyword evidence="2" id="KW-0255">Endonuclease</keyword>
<dbReference type="InterPro" id="IPR003615">
    <property type="entry name" value="HNH_nuc"/>
</dbReference>
<evidence type="ECO:0000313" key="2">
    <source>
        <dbReference type="EMBL" id="OAM88819.1"/>
    </source>
</evidence>